<comment type="function">
    <text evidence="2">May be involved in the metabolism of insect hormones and in the breakdown of synthetic insecticides.</text>
</comment>
<dbReference type="PRINTS" id="PR00465">
    <property type="entry name" value="EP450IV"/>
</dbReference>
<comment type="cofactor">
    <cofactor evidence="1 11">
        <name>heme</name>
        <dbReference type="ChEBI" id="CHEBI:30413"/>
    </cofactor>
</comment>
<keyword evidence="10 12" id="KW-0503">Monooxygenase</keyword>
<comment type="subcellular location">
    <subcellularLocation>
        <location evidence="4">Endoplasmic reticulum membrane</location>
        <topology evidence="4">Peripheral membrane protein</topology>
    </subcellularLocation>
    <subcellularLocation>
        <location evidence="3">Microsome membrane</location>
        <topology evidence="3">Peripheral membrane protein</topology>
    </subcellularLocation>
</comment>
<accession>A0A182SSV1</accession>
<sequence length="158" mass="18041">MAMLNDMSYLDLVIKETLRLYPSVPMIGRKMIQTTEISKLSSIDGKILPAGANLIIMPFFLGRDARYFPDPERFDPERFNVERSAEKANPYQYIPFSAGPRNCIGQKFAVAELKSLVSKVLRHYEILPSAEKQDESFIAELILRPEHGVFVCLKPRAY</sequence>
<evidence type="ECO:0000256" key="12">
    <source>
        <dbReference type="RuleBase" id="RU000461"/>
    </source>
</evidence>
<dbReference type="InterPro" id="IPR017972">
    <property type="entry name" value="Cyt_P450_CS"/>
</dbReference>
<organism evidence="13 14">
    <name type="scientific">Anopheles maculatus</name>
    <dbReference type="NCBI Taxonomy" id="74869"/>
    <lineage>
        <taxon>Eukaryota</taxon>
        <taxon>Metazoa</taxon>
        <taxon>Ecdysozoa</taxon>
        <taxon>Arthropoda</taxon>
        <taxon>Hexapoda</taxon>
        <taxon>Insecta</taxon>
        <taxon>Pterygota</taxon>
        <taxon>Neoptera</taxon>
        <taxon>Endopterygota</taxon>
        <taxon>Diptera</taxon>
        <taxon>Nematocera</taxon>
        <taxon>Culicoidea</taxon>
        <taxon>Culicidae</taxon>
        <taxon>Anophelinae</taxon>
        <taxon>Anopheles</taxon>
        <taxon>Anopheles maculatus group</taxon>
    </lineage>
</organism>
<evidence type="ECO:0000256" key="1">
    <source>
        <dbReference type="ARBA" id="ARBA00001971"/>
    </source>
</evidence>
<dbReference type="GO" id="GO:0020037">
    <property type="term" value="F:heme binding"/>
    <property type="evidence" value="ECO:0007669"/>
    <property type="project" value="InterPro"/>
</dbReference>
<evidence type="ECO:0000256" key="9">
    <source>
        <dbReference type="ARBA" id="ARBA00023004"/>
    </source>
</evidence>
<keyword evidence="6 11" id="KW-0349">Heme</keyword>
<dbReference type="PRINTS" id="PR00385">
    <property type="entry name" value="P450"/>
</dbReference>
<keyword evidence="9 11" id="KW-0408">Iron</keyword>
<dbReference type="Pfam" id="PF00067">
    <property type="entry name" value="p450"/>
    <property type="match status" value="1"/>
</dbReference>
<dbReference type="InterPro" id="IPR002403">
    <property type="entry name" value="Cyt_P450_E_grp-IV"/>
</dbReference>
<reference evidence="13" key="2">
    <citation type="submission" date="2020-05" db="UniProtKB">
        <authorList>
            <consortium name="EnsemblMetazoa"/>
        </authorList>
    </citation>
    <scope>IDENTIFICATION</scope>
    <source>
        <strain evidence="13">maculatus3</strain>
    </source>
</reference>
<dbReference type="GO" id="GO:0005789">
    <property type="term" value="C:endoplasmic reticulum membrane"/>
    <property type="evidence" value="ECO:0007669"/>
    <property type="project" value="UniProtKB-SubCell"/>
</dbReference>
<dbReference type="GO" id="GO:0004497">
    <property type="term" value="F:monooxygenase activity"/>
    <property type="evidence" value="ECO:0007669"/>
    <property type="project" value="UniProtKB-KW"/>
</dbReference>
<evidence type="ECO:0000256" key="2">
    <source>
        <dbReference type="ARBA" id="ARBA00003690"/>
    </source>
</evidence>
<evidence type="ECO:0000256" key="6">
    <source>
        <dbReference type="ARBA" id="ARBA00022617"/>
    </source>
</evidence>
<protein>
    <recommendedName>
        <fullName evidence="15">Cytochrome P450</fullName>
    </recommendedName>
</protein>
<dbReference type="Proteomes" id="UP000075901">
    <property type="component" value="Unassembled WGS sequence"/>
</dbReference>
<evidence type="ECO:0000256" key="4">
    <source>
        <dbReference type="ARBA" id="ARBA00004406"/>
    </source>
</evidence>
<feature type="binding site" description="axial binding residue" evidence="11">
    <location>
        <position position="103"/>
    </location>
    <ligand>
        <name>heme</name>
        <dbReference type="ChEBI" id="CHEBI:30413"/>
    </ligand>
    <ligandPart>
        <name>Fe</name>
        <dbReference type="ChEBI" id="CHEBI:18248"/>
    </ligandPart>
</feature>
<dbReference type="PANTHER" id="PTHR24291">
    <property type="entry name" value="CYTOCHROME P450 FAMILY 4"/>
    <property type="match status" value="1"/>
</dbReference>
<comment type="similarity">
    <text evidence="5 12">Belongs to the cytochrome P450 family.</text>
</comment>
<evidence type="ECO:0008006" key="15">
    <source>
        <dbReference type="Google" id="ProtNLM"/>
    </source>
</evidence>
<dbReference type="GO" id="GO:0016705">
    <property type="term" value="F:oxidoreductase activity, acting on paired donors, with incorporation or reduction of molecular oxygen"/>
    <property type="evidence" value="ECO:0007669"/>
    <property type="project" value="InterPro"/>
</dbReference>
<evidence type="ECO:0000256" key="10">
    <source>
        <dbReference type="ARBA" id="ARBA00023033"/>
    </source>
</evidence>
<evidence type="ECO:0000256" key="3">
    <source>
        <dbReference type="ARBA" id="ARBA00004174"/>
    </source>
</evidence>
<proteinExistence type="inferred from homology"/>
<keyword evidence="7 11" id="KW-0479">Metal-binding</keyword>
<evidence type="ECO:0000256" key="8">
    <source>
        <dbReference type="ARBA" id="ARBA00023002"/>
    </source>
</evidence>
<dbReference type="PANTHER" id="PTHR24291:SF203">
    <property type="entry name" value="CYTOCHROME P450 4D1-RELATED"/>
    <property type="match status" value="1"/>
</dbReference>
<dbReference type="GO" id="GO:0005506">
    <property type="term" value="F:iron ion binding"/>
    <property type="evidence" value="ECO:0007669"/>
    <property type="project" value="InterPro"/>
</dbReference>
<name>A0A182SSV1_9DIPT</name>
<reference evidence="14" key="1">
    <citation type="submission" date="2013-09" db="EMBL/GenBank/DDBJ databases">
        <title>The Genome Sequence of Anopheles maculatus species B.</title>
        <authorList>
            <consortium name="The Broad Institute Genomics Platform"/>
            <person name="Neafsey D.E."/>
            <person name="Besansky N."/>
            <person name="Howell P."/>
            <person name="Walton C."/>
            <person name="Young S.K."/>
            <person name="Zeng Q."/>
            <person name="Gargeya S."/>
            <person name="Fitzgerald M."/>
            <person name="Haas B."/>
            <person name="Abouelleil A."/>
            <person name="Allen A.W."/>
            <person name="Alvarado L."/>
            <person name="Arachchi H.M."/>
            <person name="Berlin A.M."/>
            <person name="Chapman S.B."/>
            <person name="Gainer-Dewar J."/>
            <person name="Goldberg J."/>
            <person name="Griggs A."/>
            <person name="Gujja S."/>
            <person name="Hansen M."/>
            <person name="Howarth C."/>
            <person name="Imamovic A."/>
            <person name="Ireland A."/>
            <person name="Larimer J."/>
            <person name="McCowan C."/>
            <person name="Murphy C."/>
            <person name="Pearson M."/>
            <person name="Poon T.W."/>
            <person name="Priest M."/>
            <person name="Roberts A."/>
            <person name="Saif S."/>
            <person name="Shea T."/>
            <person name="Sisk P."/>
            <person name="Sykes S."/>
            <person name="Wortman J."/>
            <person name="Nusbaum C."/>
            <person name="Birren B."/>
        </authorList>
    </citation>
    <scope>NUCLEOTIDE SEQUENCE [LARGE SCALE GENOMIC DNA]</scope>
    <source>
        <strain evidence="14">maculatus3</strain>
    </source>
</reference>
<dbReference type="EnsemblMetazoa" id="AMAM012724-RA">
    <property type="protein sequence ID" value="AMAM012724-PA"/>
    <property type="gene ID" value="AMAM012724"/>
</dbReference>
<keyword evidence="14" id="KW-1185">Reference proteome</keyword>
<dbReference type="SUPFAM" id="SSF48264">
    <property type="entry name" value="Cytochrome P450"/>
    <property type="match status" value="1"/>
</dbReference>
<dbReference type="InterPro" id="IPR036396">
    <property type="entry name" value="Cyt_P450_sf"/>
</dbReference>
<dbReference type="Gene3D" id="1.10.630.10">
    <property type="entry name" value="Cytochrome P450"/>
    <property type="match status" value="1"/>
</dbReference>
<evidence type="ECO:0000256" key="11">
    <source>
        <dbReference type="PIRSR" id="PIRSR602403-1"/>
    </source>
</evidence>
<dbReference type="PROSITE" id="PS00086">
    <property type="entry name" value="CYTOCHROME_P450"/>
    <property type="match status" value="1"/>
</dbReference>
<dbReference type="VEuPathDB" id="VectorBase:AMAM012724"/>
<evidence type="ECO:0000313" key="13">
    <source>
        <dbReference type="EnsemblMetazoa" id="AMAM012724-PA"/>
    </source>
</evidence>
<evidence type="ECO:0000256" key="5">
    <source>
        <dbReference type="ARBA" id="ARBA00010617"/>
    </source>
</evidence>
<dbReference type="InterPro" id="IPR050196">
    <property type="entry name" value="Cytochrome_P450_Monoox"/>
</dbReference>
<evidence type="ECO:0000256" key="7">
    <source>
        <dbReference type="ARBA" id="ARBA00022723"/>
    </source>
</evidence>
<evidence type="ECO:0000313" key="14">
    <source>
        <dbReference type="Proteomes" id="UP000075901"/>
    </source>
</evidence>
<keyword evidence="8 12" id="KW-0560">Oxidoreductase</keyword>
<dbReference type="AlphaFoldDB" id="A0A182SSV1"/>
<dbReference type="InterPro" id="IPR001128">
    <property type="entry name" value="Cyt_P450"/>
</dbReference>